<evidence type="ECO:0000313" key="12">
    <source>
        <dbReference type="EMBL" id="SDP29653.1"/>
    </source>
</evidence>
<keyword evidence="9 11" id="KW-0704">Schiff base</keyword>
<dbReference type="STRING" id="1090615.SAMN04515671_3608"/>
<dbReference type="NCBIfam" id="TIGR00876">
    <property type="entry name" value="tal_mycobact"/>
    <property type="match status" value="1"/>
</dbReference>
<dbReference type="GO" id="GO:0005975">
    <property type="term" value="P:carbohydrate metabolic process"/>
    <property type="evidence" value="ECO:0007669"/>
    <property type="project" value="InterPro"/>
</dbReference>
<dbReference type="HAMAP" id="MF_00493">
    <property type="entry name" value="Transaldolase_2"/>
    <property type="match status" value="1"/>
</dbReference>
<dbReference type="NCBIfam" id="NF002881">
    <property type="entry name" value="PRK03343.1"/>
    <property type="match status" value="1"/>
</dbReference>
<dbReference type="PANTHER" id="PTHR10683:SF31">
    <property type="entry name" value="TRANSALDOLASE"/>
    <property type="match status" value="1"/>
</dbReference>
<comment type="catalytic activity">
    <reaction evidence="10 11">
        <text>D-sedoheptulose 7-phosphate + D-glyceraldehyde 3-phosphate = D-erythrose 4-phosphate + beta-D-fructose 6-phosphate</text>
        <dbReference type="Rhea" id="RHEA:17053"/>
        <dbReference type="ChEBI" id="CHEBI:16897"/>
        <dbReference type="ChEBI" id="CHEBI:57483"/>
        <dbReference type="ChEBI" id="CHEBI:57634"/>
        <dbReference type="ChEBI" id="CHEBI:59776"/>
        <dbReference type="EC" id="2.2.1.2"/>
    </reaction>
</comment>
<evidence type="ECO:0000256" key="5">
    <source>
        <dbReference type="ARBA" id="ARBA00013151"/>
    </source>
</evidence>
<dbReference type="Gene3D" id="3.20.20.70">
    <property type="entry name" value="Aldolase class I"/>
    <property type="match status" value="1"/>
</dbReference>
<dbReference type="SUPFAM" id="SSF51569">
    <property type="entry name" value="Aldolase"/>
    <property type="match status" value="1"/>
</dbReference>
<comment type="function">
    <text evidence="1 11">Transaldolase is important for the balance of metabolites in the pentose-phosphate pathway.</text>
</comment>
<dbReference type="RefSeq" id="WP_090478471.1">
    <property type="nucleotide sequence ID" value="NZ_LT629710.1"/>
</dbReference>
<dbReference type="UniPathway" id="UPA00115">
    <property type="reaction ID" value="UER00414"/>
</dbReference>
<evidence type="ECO:0000256" key="6">
    <source>
        <dbReference type="ARBA" id="ARBA00022490"/>
    </source>
</evidence>
<gene>
    <name evidence="11" type="primary">tal</name>
    <name evidence="12" type="ORF">SAMN04515671_3608</name>
</gene>
<dbReference type="InterPro" id="IPR013785">
    <property type="entry name" value="Aldolase_TIM"/>
</dbReference>
<feature type="active site" description="Schiff-base intermediate with substrate" evidence="11">
    <location>
        <position position="141"/>
    </location>
</feature>
<evidence type="ECO:0000256" key="1">
    <source>
        <dbReference type="ARBA" id="ARBA00003518"/>
    </source>
</evidence>
<protein>
    <recommendedName>
        <fullName evidence="5 11">Transaldolase</fullName>
        <ecNumber evidence="5 11">2.2.1.2</ecNumber>
    </recommendedName>
</protein>
<evidence type="ECO:0000256" key="8">
    <source>
        <dbReference type="ARBA" id="ARBA00023126"/>
    </source>
</evidence>
<evidence type="ECO:0000256" key="7">
    <source>
        <dbReference type="ARBA" id="ARBA00022679"/>
    </source>
</evidence>
<sequence length="377" mass="40763">MNSDPLSKLNNAGVSIWLDDLSRHRLESGSLATLVRTCHVVGVTTNPTIFASAIADGETYDSQIHDLSVRGVGVAEALRALTTSDVRRACDVLRPVFEATEGLDGRVSIEVDPRLAYDTEATIAEARALWWLVDRPNLFIKIPSARQGIPAISACLAEGISINVTLIFSLDRYDQVMAAFLDGLEAAHLAGRDLSQIASVASFFVSRVDTEVDRRLERIGSAAAARLRGRAAIANARVAYARYEQVFSSPRWQALAAAGARPQRPLWASTSVKDPTYPDTRYVVELVAPGVVNTMPERTLRAVADHGEVPADSIHPYGDAAQKTLDSLRSVGIDYDDVVQTLEDQAVAAFDTSWSALGHQLGRALQLQDPAADSKES</sequence>
<accession>A0A1H0RJB0</accession>
<dbReference type="GO" id="GO:0006098">
    <property type="term" value="P:pentose-phosphate shunt"/>
    <property type="evidence" value="ECO:0007669"/>
    <property type="project" value="UniProtKB-UniRule"/>
</dbReference>
<dbReference type="PROSITE" id="PS01054">
    <property type="entry name" value="TRANSALDOLASE_1"/>
    <property type="match status" value="1"/>
</dbReference>
<keyword evidence="6 11" id="KW-0963">Cytoplasm</keyword>
<dbReference type="InterPro" id="IPR004732">
    <property type="entry name" value="Transaldolase_2"/>
</dbReference>
<evidence type="ECO:0000256" key="9">
    <source>
        <dbReference type="ARBA" id="ARBA00023270"/>
    </source>
</evidence>
<evidence type="ECO:0000256" key="4">
    <source>
        <dbReference type="ARBA" id="ARBA00008426"/>
    </source>
</evidence>
<reference evidence="12 13" key="1">
    <citation type="submission" date="2016-10" db="EMBL/GenBank/DDBJ databases">
        <authorList>
            <person name="de Groot N.N."/>
        </authorList>
    </citation>
    <scope>NUCLEOTIDE SEQUENCE [LARGE SCALE GENOMIC DNA]</scope>
    <source>
        <strain evidence="13">P4-7,KCTC 19426,CECT 7604</strain>
    </source>
</reference>
<evidence type="ECO:0000256" key="2">
    <source>
        <dbReference type="ARBA" id="ARBA00004496"/>
    </source>
</evidence>
<proteinExistence type="inferred from homology"/>
<evidence type="ECO:0000256" key="3">
    <source>
        <dbReference type="ARBA" id="ARBA00004857"/>
    </source>
</evidence>
<comment type="pathway">
    <text evidence="3 11">Carbohydrate degradation; pentose phosphate pathway; D-glyceraldehyde 3-phosphate and beta-D-fructose 6-phosphate from D-ribose 5-phosphate and D-xylulose 5-phosphate (non-oxidative stage): step 2/3.</text>
</comment>
<name>A0A1H0RJB0_9ACTN</name>
<dbReference type="AlphaFoldDB" id="A0A1H0RJB0"/>
<keyword evidence="8 11" id="KW-0570">Pentose shunt</keyword>
<dbReference type="GO" id="GO:0004801">
    <property type="term" value="F:transaldolase activity"/>
    <property type="evidence" value="ECO:0007669"/>
    <property type="project" value="UniProtKB-UniRule"/>
</dbReference>
<evidence type="ECO:0000256" key="10">
    <source>
        <dbReference type="ARBA" id="ARBA00048810"/>
    </source>
</evidence>
<dbReference type="OrthoDB" id="9809101at2"/>
<dbReference type="GO" id="GO:0005737">
    <property type="term" value="C:cytoplasm"/>
    <property type="evidence" value="ECO:0007669"/>
    <property type="project" value="UniProtKB-SubCell"/>
</dbReference>
<comment type="similarity">
    <text evidence="4 11">Belongs to the transaldolase family. Type 2 subfamily.</text>
</comment>
<dbReference type="EC" id="2.2.1.2" evidence="5 11"/>
<dbReference type="Pfam" id="PF00923">
    <property type="entry name" value="TAL_FSA"/>
    <property type="match status" value="1"/>
</dbReference>
<evidence type="ECO:0000256" key="11">
    <source>
        <dbReference type="HAMAP-Rule" id="MF_00493"/>
    </source>
</evidence>
<keyword evidence="7 11" id="KW-0808">Transferase</keyword>
<dbReference type="EMBL" id="LT629710">
    <property type="protein sequence ID" value="SDP29653.1"/>
    <property type="molecule type" value="Genomic_DNA"/>
</dbReference>
<organism evidence="12 13">
    <name type="scientific">Nakamurella panacisegetis</name>
    <dbReference type="NCBI Taxonomy" id="1090615"/>
    <lineage>
        <taxon>Bacteria</taxon>
        <taxon>Bacillati</taxon>
        <taxon>Actinomycetota</taxon>
        <taxon>Actinomycetes</taxon>
        <taxon>Nakamurellales</taxon>
        <taxon>Nakamurellaceae</taxon>
        <taxon>Nakamurella</taxon>
    </lineage>
</organism>
<evidence type="ECO:0000313" key="13">
    <source>
        <dbReference type="Proteomes" id="UP000198741"/>
    </source>
</evidence>
<comment type="subcellular location">
    <subcellularLocation>
        <location evidence="2 11">Cytoplasm</location>
    </subcellularLocation>
</comment>
<dbReference type="Proteomes" id="UP000198741">
    <property type="component" value="Chromosome I"/>
</dbReference>
<dbReference type="PANTHER" id="PTHR10683">
    <property type="entry name" value="TRANSALDOLASE"/>
    <property type="match status" value="1"/>
</dbReference>
<dbReference type="InterPro" id="IPR001585">
    <property type="entry name" value="TAL/FSA"/>
</dbReference>
<keyword evidence="13" id="KW-1185">Reference proteome</keyword>
<dbReference type="InterPro" id="IPR018225">
    <property type="entry name" value="Transaldolase_AS"/>
</dbReference>
<dbReference type="CDD" id="cd00955">
    <property type="entry name" value="Transaldolase_like"/>
    <property type="match status" value="1"/>
</dbReference>
<dbReference type="PIRSF" id="PIRSF036915">
    <property type="entry name" value="Trnald_Bac_Plnt"/>
    <property type="match status" value="1"/>
</dbReference>